<proteinExistence type="predicted"/>
<dbReference type="RefSeq" id="WP_123825298.1">
    <property type="nucleotide sequence ID" value="NZ_RKMF01000009.1"/>
</dbReference>
<evidence type="ECO:0000256" key="1">
    <source>
        <dbReference type="SAM" id="Phobius"/>
    </source>
</evidence>
<sequence>MGQGPDDDSDDGQISILIVGMMLICLLALIVVMAVTSIYLAERKLQAHADNAALAAADSFRGLDIPDDGSGRPAAELTDSSVSGAASSYLTEVGAEFDVDSLSVGAGTGTPDGRTAQVTLDAVAHPPVVAWIIPGGVPITATGDARAEFEQ</sequence>
<keyword evidence="1" id="KW-0812">Transmembrane</keyword>
<organism evidence="3 4">
    <name type="scientific">Kocuria soli</name>
    <dbReference type="NCBI Taxonomy" id="2485125"/>
    <lineage>
        <taxon>Bacteria</taxon>
        <taxon>Bacillati</taxon>
        <taxon>Actinomycetota</taxon>
        <taxon>Actinomycetes</taxon>
        <taxon>Micrococcales</taxon>
        <taxon>Micrococcaceae</taxon>
        <taxon>Kocuria</taxon>
    </lineage>
</organism>
<feature type="domain" description="Putative Flp pilus-assembly TadG-like N-terminal" evidence="2">
    <location>
        <begin position="12"/>
        <end position="58"/>
    </location>
</feature>
<accession>A0A3N3ZPV9</accession>
<dbReference type="Proteomes" id="UP000270616">
    <property type="component" value="Unassembled WGS sequence"/>
</dbReference>
<dbReference type="Pfam" id="PF13400">
    <property type="entry name" value="Tad"/>
    <property type="match status" value="1"/>
</dbReference>
<keyword evidence="4" id="KW-1185">Reference proteome</keyword>
<dbReference type="OrthoDB" id="4869265at2"/>
<evidence type="ECO:0000313" key="4">
    <source>
        <dbReference type="Proteomes" id="UP000270616"/>
    </source>
</evidence>
<name>A0A3N3ZPV9_9MICC</name>
<keyword evidence="1" id="KW-1133">Transmembrane helix</keyword>
<dbReference type="EMBL" id="RKMF01000009">
    <property type="protein sequence ID" value="ROZ63076.1"/>
    <property type="molecule type" value="Genomic_DNA"/>
</dbReference>
<keyword evidence="1" id="KW-0472">Membrane</keyword>
<feature type="transmembrane region" description="Helical" evidence="1">
    <location>
        <begin position="14"/>
        <end position="41"/>
    </location>
</feature>
<evidence type="ECO:0000313" key="3">
    <source>
        <dbReference type="EMBL" id="ROZ63076.1"/>
    </source>
</evidence>
<protein>
    <recommendedName>
        <fullName evidence="2">Putative Flp pilus-assembly TadG-like N-terminal domain-containing protein</fullName>
    </recommendedName>
</protein>
<dbReference type="InterPro" id="IPR028087">
    <property type="entry name" value="Tad_N"/>
</dbReference>
<reference evidence="3 4" key="1">
    <citation type="submission" date="2018-10" db="EMBL/GenBank/DDBJ databases">
        <title>Kocuria sp. M5W7-7, whole genome shotgun sequence.</title>
        <authorList>
            <person name="Tuo L."/>
        </authorList>
    </citation>
    <scope>NUCLEOTIDE SEQUENCE [LARGE SCALE GENOMIC DNA]</scope>
    <source>
        <strain evidence="3 4">M5W7-7</strain>
    </source>
</reference>
<evidence type="ECO:0000259" key="2">
    <source>
        <dbReference type="Pfam" id="PF13400"/>
    </source>
</evidence>
<dbReference type="AlphaFoldDB" id="A0A3N3ZPV9"/>
<gene>
    <name evidence="3" type="ORF">EDL96_08215</name>
</gene>
<comment type="caution">
    <text evidence="3">The sequence shown here is derived from an EMBL/GenBank/DDBJ whole genome shotgun (WGS) entry which is preliminary data.</text>
</comment>